<accession>A0A7G2EX99</accession>
<evidence type="ECO:0000313" key="2">
    <source>
        <dbReference type="Proteomes" id="UP000516314"/>
    </source>
</evidence>
<dbReference type="EMBL" id="LR881469">
    <property type="protein sequence ID" value="CAD5327599.1"/>
    <property type="molecule type" value="Genomic_DNA"/>
</dbReference>
<proteinExistence type="predicted"/>
<organism evidence="1 2">
    <name type="scientific">Arabidopsis thaliana</name>
    <name type="common">Mouse-ear cress</name>
    <dbReference type="NCBI Taxonomy" id="3702"/>
    <lineage>
        <taxon>Eukaryota</taxon>
        <taxon>Viridiplantae</taxon>
        <taxon>Streptophyta</taxon>
        <taxon>Embryophyta</taxon>
        <taxon>Tracheophyta</taxon>
        <taxon>Spermatophyta</taxon>
        <taxon>Magnoliopsida</taxon>
        <taxon>eudicotyledons</taxon>
        <taxon>Gunneridae</taxon>
        <taxon>Pentapetalae</taxon>
        <taxon>rosids</taxon>
        <taxon>malvids</taxon>
        <taxon>Brassicales</taxon>
        <taxon>Brassicaceae</taxon>
        <taxon>Camelineae</taxon>
        <taxon>Arabidopsis</taxon>
    </lineage>
</organism>
<dbReference type="AlphaFoldDB" id="A0A7G2EX99"/>
<reference evidence="1 2" key="1">
    <citation type="submission" date="2020-09" db="EMBL/GenBank/DDBJ databases">
        <authorList>
            <person name="Ashkenazy H."/>
        </authorList>
    </citation>
    <scope>NUCLEOTIDE SEQUENCE [LARGE SCALE GENOMIC DNA]</scope>
    <source>
        <strain evidence="2">cv. Cdm-0</strain>
    </source>
</reference>
<sequence>MSRLVMASSILRVGGCVIHVPIAESCSDCIMGASDGVVLIRHMSMEM</sequence>
<evidence type="ECO:0000313" key="1">
    <source>
        <dbReference type="EMBL" id="CAD5327599.1"/>
    </source>
</evidence>
<name>A0A7G2EX99_ARATH</name>
<protein>
    <submittedName>
        <fullName evidence="1">(thale cress) hypothetical protein</fullName>
    </submittedName>
</protein>
<dbReference type="Proteomes" id="UP000516314">
    <property type="component" value="Chromosome 4"/>
</dbReference>
<gene>
    <name evidence="1" type="ORF">AT9943_LOCUS15296</name>
</gene>